<comment type="caution">
    <text evidence="1">The sequence shown here is derived from an EMBL/GenBank/DDBJ whole genome shotgun (WGS) entry which is preliminary data.</text>
</comment>
<gene>
    <name evidence="1" type="ORF">CEXT_250681</name>
</gene>
<dbReference type="Proteomes" id="UP001054945">
    <property type="component" value="Unassembled WGS sequence"/>
</dbReference>
<protein>
    <submittedName>
        <fullName evidence="1">Uncharacterized protein</fullName>
    </submittedName>
</protein>
<proteinExistence type="predicted"/>
<evidence type="ECO:0000313" key="2">
    <source>
        <dbReference type="Proteomes" id="UP001054945"/>
    </source>
</evidence>
<evidence type="ECO:0000313" key="1">
    <source>
        <dbReference type="EMBL" id="GIX88629.1"/>
    </source>
</evidence>
<reference evidence="1 2" key="1">
    <citation type="submission" date="2021-06" db="EMBL/GenBank/DDBJ databases">
        <title>Caerostris extrusa draft genome.</title>
        <authorList>
            <person name="Kono N."/>
            <person name="Arakawa K."/>
        </authorList>
    </citation>
    <scope>NUCLEOTIDE SEQUENCE [LARGE SCALE GENOMIC DNA]</scope>
</reference>
<keyword evidence="2" id="KW-1185">Reference proteome</keyword>
<organism evidence="1 2">
    <name type="scientific">Caerostris extrusa</name>
    <name type="common">Bark spider</name>
    <name type="synonym">Caerostris bankana</name>
    <dbReference type="NCBI Taxonomy" id="172846"/>
    <lineage>
        <taxon>Eukaryota</taxon>
        <taxon>Metazoa</taxon>
        <taxon>Ecdysozoa</taxon>
        <taxon>Arthropoda</taxon>
        <taxon>Chelicerata</taxon>
        <taxon>Arachnida</taxon>
        <taxon>Araneae</taxon>
        <taxon>Araneomorphae</taxon>
        <taxon>Entelegynae</taxon>
        <taxon>Araneoidea</taxon>
        <taxon>Araneidae</taxon>
        <taxon>Caerostris</taxon>
    </lineage>
</organism>
<dbReference type="AlphaFoldDB" id="A0AAV4NV17"/>
<name>A0AAV4NV17_CAEEX</name>
<accession>A0AAV4NV17</accession>
<dbReference type="EMBL" id="BPLR01021343">
    <property type="protein sequence ID" value="GIX88629.1"/>
    <property type="molecule type" value="Genomic_DNA"/>
</dbReference>
<sequence>MEKIVRVKTGFYIITHKAIFSGLMKSRTLFKSRLIRELGANDPIFSTEKAGQQKGLPFMPLRQICFILLKRIGKASVQKLLWVIIISNFARHVSGFQSWIINPGAEHYGAMRIRNGFKCPLC</sequence>